<dbReference type="InterPro" id="IPR013324">
    <property type="entry name" value="RNA_pol_sigma_r3/r4-like"/>
</dbReference>
<dbReference type="Pfam" id="PF04542">
    <property type="entry name" value="Sigma70_r2"/>
    <property type="match status" value="1"/>
</dbReference>
<sequence>MREAYKIHQKLQVIDAIKNNDSSTLKSIYTKNYPKVEILVLKNNGTKEHAKDIYQEAFLALWQNIKQDKFVPATESSINGYLYTIAKNKWMDVLRSKGYKKTIVASQLQHFEIKDEEDNGIDDDILKDKRLEDVMLAFKNLGEACRSLLRMFYFEKKSMNLIAEELSLDSASTRNKKYRCMQKLKQIALKNS</sequence>
<comment type="similarity">
    <text evidence="1">Belongs to the sigma-70 factor family. ECF subfamily.</text>
</comment>
<evidence type="ECO:0000313" key="8">
    <source>
        <dbReference type="Proteomes" id="UP000447545"/>
    </source>
</evidence>
<proteinExistence type="inferred from homology"/>
<protein>
    <submittedName>
        <fullName evidence="7">Sigma-70 family RNA polymerase sigma factor</fullName>
    </submittedName>
</protein>
<dbReference type="Proteomes" id="UP000447545">
    <property type="component" value="Unassembled WGS sequence"/>
</dbReference>
<dbReference type="InterPro" id="IPR036388">
    <property type="entry name" value="WH-like_DNA-bd_sf"/>
</dbReference>
<evidence type="ECO:0000259" key="6">
    <source>
        <dbReference type="Pfam" id="PF04542"/>
    </source>
</evidence>
<dbReference type="InterPro" id="IPR039425">
    <property type="entry name" value="RNA_pol_sigma-70-like"/>
</dbReference>
<dbReference type="PANTHER" id="PTHR43133">
    <property type="entry name" value="RNA POLYMERASE ECF-TYPE SIGMA FACTO"/>
    <property type="match status" value="1"/>
</dbReference>
<keyword evidence="3" id="KW-0731">Sigma factor</keyword>
<evidence type="ECO:0000256" key="1">
    <source>
        <dbReference type="ARBA" id="ARBA00010641"/>
    </source>
</evidence>
<evidence type="ECO:0000256" key="5">
    <source>
        <dbReference type="ARBA" id="ARBA00023163"/>
    </source>
</evidence>
<reference evidence="7 8" key="1">
    <citation type="submission" date="2019-11" db="EMBL/GenBank/DDBJ databases">
        <title>Winogradskyella ouciana sp. nov., isolated from the hadal seawater of the Mariana Trench.</title>
        <authorList>
            <person name="Liu R."/>
        </authorList>
    </citation>
    <scope>NUCLEOTIDE SEQUENCE [LARGE SCALE GENOMIC DNA]</scope>
    <source>
        <strain evidence="7 8">ZXX205</strain>
    </source>
</reference>
<dbReference type="SUPFAM" id="SSF88946">
    <property type="entry name" value="Sigma2 domain of RNA polymerase sigma factors"/>
    <property type="match status" value="1"/>
</dbReference>
<keyword evidence="2" id="KW-0805">Transcription regulation</keyword>
<keyword evidence="5" id="KW-0804">Transcription</keyword>
<dbReference type="NCBIfam" id="TIGR02937">
    <property type="entry name" value="sigma70-ECF"/>
    <property type="match status" value="1"/>
</dbReference>
<dbReference type="InterPro" id="IPR007627">
    <property type="entry name" value="RNA_pol_sigma70_r2"/>
</dbReference>
<dbReference type="Gene3D" id="1.10.1740.10">
    <property type="match status" value="1"/>
</dbReference>
<evidence type="ECO:0000256" key="4">
    <source>
        <dbReference type="ARBA" id="ARBA00023125"/>
    </source>
</evidence>
<name>A0A7K1GC99_9FLAO</name>
<accession>A0A7K1GC99</accession>
<dbReference type="InterPro" id="IPR013325">
    <property type="entry name" value="RNA_pol_sigma_r2"/>
</dbReference>
<dbReference type="Gene3D" id="1.10.10.10">
    <property type="entry name" value="Winged helix-like DNA-binding domain superfamily/Winged helix DNA-binding domain"/>
    <property type="match status" value="1"/>
</dbReference>
<evidence type="ECO:0000313" key="7">
    <source>
        <dbReference type="EMBL" id="MTE26685.1"/>
    </source>
</evidence>
<dbReference type="AlphaFoldDB" id="A0A7K1GC99"/>
<dbReference type="PANTHER" id="PTHR43133:SF8">
    <property type="entry name" value="RNA POLYMERASE SIGMA FACTOR HI_1459-RELATED"/>
    <property type="match status" value="1"/>
</dbReference>
<dbReference type="RefSeq" id="WP_155088495.1">
    <property type="nucleotide sequence ID" value="NZ_WJYA01000004.1"/>
</dbReference>
<keyword evidence="4" id="KW-0238">DNA-binding</keyword>
<organism evidence="7 8">
    <name type="scientific">Winogradskyella ouciana</name>
    <dbReference type="NCBI Taxonomy" id="2608631"/>
    <lineage>
        <taxon>Bacteria</taxon>
        <taxon>Pseudomonadati</taxon>
        <taxon>Bacteroidota</taxon>
        <taxon>Flavobacteriia</taxon>
        <taxon>Flavobacteriales</taxon>
        <taxon>Flavobacteriaceae</taxon>
        <taxon>Winogradskyella</taxon>
    </lineage>
</organism>
<evidence type="ECO:0000256" key="2">
    <source>
        <dbReference type="ARBA" id="ARBA00023015"/>
    </source>
</evidence>
<dbReference type="EMBL" id="WJYA01000004">
    <property type="protein sequence ID" value="MTE26685.1"/>
    <property type="molecule type" value="Genomic_DNA"/>
</dbReference>
<feature type="domain" description="RNA polymerase sigma-70 region 2" evidence="6">
    <location>
        <begin position="28"/>
        <end position="97"/>
    </location>
</feature>
<dbReference type="GO" id="GO:0003677">
    <property type="term" value="F:DNA binding"/>
    <property type="evidence" value="ECO:0007669"/>
    <property type="project" value="UniProtKB-KW"/>
</dbReference>
<dbReference type="GO" id="GO:0006352">
    <property type="term" value="P:DNA-templated transcription initiation"/>
    <property type="evidence" value="ECO:0007669"/>
    <property type="project" value="InterPro"/>
</dbReference>
<dbReference type="InterPro" id="IPR014284">
    <property type="entry name" value="RNA_pol_sigma-70_dom"/>
</dbReference>
<dbReference type="SUPFAM" id="SSF88659">
    <property type="entry name" value="Sigma3 and sigma4 domains of RNA polymerase sigma factors"/>
    <property type="match status" value="1"/>
</dbReference>
<gene>
    <name evidence="7" type="ORF">F1003_07035</name>
</gene>
<comment type="caution">
    <text evidence="7">The sequence shown here is derived from an EMBL/GenBank/DDBJ whole genome shotgun (WGS) entry which is preliminary data.</text>
</comment>
<dbReference type="GO" id="GO:0016987">
    <property type="term" value="F:sigma factor activity"/>
    <property type="evidence" value="ECO:0007669"/>
    <property type="project" value="UniProtKB-KW"/>
</dbReference>
<keyword evidence="8" id="KW-1185">Reference proteome</keyword>
<evidence type="ECO:0000256" key="3">
    <source>
        <dbReference type="ARBA" id="ARBA00023082"/>
    </source>
</evidence>